<dbReference type="InterPro" id="IPR018060">
    <property type="entry name" value="HTH_AraC"/>
</dbReference>
<reference evidence="6 7" key="1">
    <citation type="submission" date="2023-07" db="EMBL/GenBank/DDBJ databases">
        <title>Genomic Encyclopedia of Type Strains, Phase IV (KMG-IV): sequencing the most valuable type-strain genomes for metagenomic binning, comparative biology and taxonomic classification.</title>
        <authorList>
            <person name="Goeker M."/>
        </authorList>
    </citation>
    <scope>NUCLEOTIDE SEQUENCE [LARGE SCALE GENOMIC DNA]</scope>
    <source>
        <strain evidence="6 7">DSM 4006</strain>
    </source>
</reference>
<dbReference type="InterPro" id="IPR009057">
    <property type="entry name" value="Homeodomain-like_sf"/>
</dbReference>
<keyword evidence="3" id="KW-0238">DNA-binding</keyword>
<proteinExistence type="predicted"/>
<gene>
    <name evidence="6" type="ORF">J2S03_001757</name>
</gene>
<dbReference type="SUPFAM" id="SSF46689">
    <property type="entry name" value="Homeodomain-like"/>
    <property type="match status" value="2"/>
</dbReference>
<dbReference type="InterPro" id="IPR037923">
    <property type="entry name" value="HTH-like"/>
</dbReference>
<dbReference type="InterPro" id="IPR003313">
    <property type="entry name" value="AraC-bd"/>
</dbReference>
<evidence type="ECO:0000256" key="1">
    <source>
        <dbReference type="ARBA" id="ARBA00022490"/>
    </source>
</evidence>
<dbReference type="Gene3D" id="2.60.120.10">
    <property type="entry name" value="Jelly Rolls"/>
    <property type="match status" value="1"/>
</dbReference>
<keyword evidence="1" id="KW-0963">Cytoplasm</keyword>
<evidence type="ECO:0000256" key="3">
    <source>
        <dbReference type="ARBA" id="ARBA00023125"/>
    </source>
</evidence>
<evidence type="ECO:0000259" key="5">
    <source>
        <dbReference type="PROSITE" id="PS01124"/>
    </source>
</evidence>
<evidence type="ECO:0000256" key="2">
    <source>
        <dbReference type="ARBA" id="ARBA00023015"/>
    </source>
</evidence>
<dbReference type="Gene3D" id="1.10.10.60">
    <property type="entry name" value="Homeodomain-like"/>
    <property type="match status" value="2"/>
</dbReference>
<organism evidence="6 7">
    <name type="scientific">Alicyclobacillus cycloheptanicus</name>
    <dbReference type="NCBI Taxonomy" id="1457"/>
    <lineage>
        <taxon>Bacteria</taxon>
        <taxon>Bacillati</taxon>
        <taxon>Bacillota</taxon>
        <taxon>Bacilli</taxon>
        <taxon>Bacillales</taxon>
        <taxon>Alicyclobacillaceae</taxon>
        <taxon>Alicyclobacillus</taxon>
    </lineage>
</organism>
<keyword evidence="2" id="KW-0805">Transcription regulation</keyword>
<sequence>MTREGRGDLADKAPHLLYAGQLSYRADELFHKSVHKHPEWTEFLLITEGEGEYLIGGTRYSVRPQSLVVYNPGVWHEERSFPCSAHRMMYIGCSSVQISGLPPGDFLASDVPPVIPLRHRYLSIKEKFYELWMEYVHPGPESNYICDHLLAVLLAEVMRELHHRPAMQRRPSAANAVSVAKQFIHENYPANLRLAEVSAAAFLSPFHLSHVFKQQTGQSPMQYLRAYRIEVAKKYLLTTDHTVGTIAGMVGYQSETHFINLFQRQVGVSPGRFRQTAIGAL</sequence>
<dbReference type="SUPFAM" id="SSF51215">
    <property type="entry name" value="Regulatory protein AraC"/>
    <property type="match status" value="1"/>
</dbReference>
<dbReference type="EMBL" id="JAUSTP010000012">
    <property type="protein sequence ID" value="MDQ0189894.1"/>
    <property type="molecule type" value="Genomic_DNA"/>
</dbReference>
<dbReference type="PROSITE" id="PS01124">
    <property type="entry name" value="HTH_ARAC_FAMILY_2"/>
    <property type="match status" value="1"/>
</dbReference>
<keyword evidence="4" id="KW-0804">Transcription</keyword>
<comment type="caution">
    <text evidence="6">The sequence shown here is derived from an EMBL/GenBank/DDBJ whole genome shotgun (WGS) entry which is preliminary data.</text>
</comment>
<dbReference type="InterPro" id="IPR050204">
    <property type="entry name" value="AraC_XylS_family_regulators"/>
</dbReference>
<evidence type="ECO:0000313" key="6">
    <source>
        <dbReference type="EMBL" id="MDQ0189894.1"/>
    </source>
</evidence>
<dbReference type="SMART" id="SM00342">
    <property type="entry name" value="HTH_ARAC"/>
    <property type="match status" value="1"/>
</dbReference>
<feature type="domain" description="HTH araC/xylS-type" evidence="5">
    <location>
        <begin position="178"/>
        <end position="276"/>
    </location>
</feature>
<protein>
    <submittedName>
        <fullName evidence="6">AraC-like DNA-binding protein</fullName>
    </submittedName>
</protein>
<evidence type="ECO:0000313" key="7">
    <source>
        <dbReference type="Proteomes" id="UP001232973"/>
    </source>
</evidence>
<evidence type="ECO:0000256" key="4">
    <source>
        <dbReference type="ARBA" id="ARBA00023163"/>
    </source>
</evidence>
<dbReference type="PANTHER" id="PTHR46796:SF13">
    <property type="entry name" value="HTH-TYPE TRANSCRIPTIONAL ACTIVATOR RHAS"/>
    <property type="match status" value="1"/>
</dbReference>
<dbReference type="Pfam" id="PF02311">
    <property type="entry name" value="AraC_binding"/>
    <property type="match status" value="1"/>
</dbReference>
<name>A0ABT9XHV5_9BACL</name>
<dbReference type="RefSeq" id="WP_274456994.1">
    <property type="nucleotide sequence ID" value="NZ_CP067097.1"/>
</dbReference>
<dbReference type="Pfam" id="PF12833">
    <property type="entry name" value="HTH_18"/>
    <property type="match status" value="1"/>
</dbReference>
<dbReference type="InterPro" id="IPR014710">
    <property type="entry name" value="RmlC-like_jellyroll"/>
</dbReference>
<dbReference type="PANTHER" id="PTHR46796">
    <property type="entry name" value="HTH-TYPE TRANSCRIPTIONAL ACTIVATOR RHAS-RELATED"/>
    <property type="match status" value="1"/>
</dbReference>
<keyword evidence="7" id="KW-1185">Reference proteome</keyword>
<accession>A0ABT9XHV5</accession>
<dbReference type="Proteomes" id="UP001232973">
    <property type="component" value="Unassembled WGS sequence"/>
</dbReference>